<keyword evidence="5" id="KW-0206">Cytoskeleton</keyword>
<evidence type="ECO:0000313" key="7">
    <source>
        <dbReference type="Proteomes" id="UP000011750"/>
    </source>
</evidence>
<dbReference type="InterPro" id="IPR017383">
    <property type="entry name" value="ARPC1"/>
</dbReference>
<organism evidence="6 7">
    <name type="scientific">Brassica campestris</name>
    <name type="common">Field mustard</name>
    <dbReference type="NCBI Taxonomy" id="3711"/>
    <lineage>
        <taxon>Eukaryota</taxon>
        <taxon>Viridiplantae</taxon>
        <taxon>Streptophyta</taxon>
        <taxon>Embryophyta</taxon>
        <taxon>Tracheophyta</taxon>
        <taxon>Spermatophyta</taxon>
        <taxon>Magnoliopsida</taxon>
        <taxon>eudicotyledons</taxon>
        <taxon>Gunneridae</taxon>
        <taxon>Pentapetalae</taxon>
        <taxon>rosids</taxon>
        <taxon>malvids</taxon>
        <taxon>Brassicales</taxon>
        <taxon>Brassicaceae</taxon>
        <taxon>Brassiceae</taxon>
        <taxon>Brassica</taxon>
    </lineage>
</organism>
<dbReference type="HOGENOM" id="CLU_1491073_0_0_1"/>
<evidence type="ECO:0000256" key="3">
    <source>
        <dbReference type="ARBA" id="ARBA00022574"/>
    </source>
</evidence>
<accession>M4DP52</accession>
<dbReference type="AlphaFoldDB" id="M4DP52"/>
<dbReference type="GO" id="GO:0005885">
    <property type="term" value="C:Arp2/3 protein complex"/>
    <property type="evidence" value="ECO:0007669"/>
    <property type="project" value="InterPro"/>
</dbReference>
<evidence type="ECO:0000313" key="6">
    <source>
        <dbReference type="EnsemblPlants" id="Bra018292.1-P"/>
    </source>
</evidence>
<reference evidence="6 7" key="1">
    <citation type="journal article" date="2011" name="Nat. Genet.">
        <title>The genome of the mesopolyploid crop species Brassica rapa.</title>
        <authorList>
            <consortium name="Brassica rapa Genome Sequencing Project Consortium"/>
            <person name="Wang X."/>
            <person name="Wang H."/>
            <person name="Wang J."/>
            <person name="Sun R."/>
            <person name="Wu J."/>
            <person name="Liu S."/>
            <person name="Bai Y."/>
            <person name="Mun J.H."/>
            <person name="Bancroft I."/>
            <person name="Cheng F."/>
            <person name="Huang S."/>
            <person name="Li X."/>
            <person name="Hua W."/>
            <person name="Wang J."/>
            <person name="Wang X."/>
            <person name="Freeling M."/>
            <person name="Pires J.C."/>
            <person name="Paterson A.H."/>
            <person name="Chalhoub B."/>
            <person name="Wang B."/>
            <person name="Hayward A."/>
            <person name="Sharpe A.G."/>
            <person name="Park B.S."/>
            <person name="Weisshaar B."/>
            <person name="Liu B."/>
            <person name="Li B."/>
            <person name="Liu B."/>
            <person name="Tong C."/>
            <person name="Song C."/>
            <person name="Duran C."/>
            <person name="Peng C."/>
            <person name="Geng C."/>
            <person name="Koh C."/>
            <person name="Lin C."/>
            <person name="Edwards D."/>
            <person name="Mu D."/>
            <person name="Shen D."/>
            <person name="Soumpourou E."/>
            <person name="Li F."/>
            <person name="Fraser F."/>
            <person name="Conant G."/>
            <person name="Lassalle G."/>
            <person name="King G.J."/>
            <person name="Bonnema G."/>
            <person name="Tang H."/>
            <person name="Wang H."/>
            <person name="Belcram H."/>
            <person name="Zhou H."/>
            <person name="Hirakawa H."/>
            <person name="Abe H."/>
            <person name="Guo H."/>
            <person name="Wang H."/>
            <person name="Jin H."/>
            <person name="Parkin I.A."/>
            <person name="Batley J."/>
            <person name="Kim J.S."/>
            <person name="Just J."/>
            <person name="Li J."/>
            <person name="Xu J."/>
            <person name="Deng J."/>
            <person name="Kim J.A."/>
            <person name="Li J."/>
            <person name="Yu J."/>
            <person name="Meng J."/>
            <person name="Wang J."/>
            <person name="Min J."/>
            <person name="Poulain J."/>
            <person name="Wang J."/>
            <person name="Hatakeyama K."/>
            <person name="Wu K."/>
            <person name="Wang L."/>
            <person name="Fang L."/>
            <person name="Trick M."/>
            <person name="Links M.G."/>
            <person name="Zhao M."/>
            <person name="Jin M."/>
            <person name="Ramchiary N."/>
            <person name="Drou N."/>
            <person name="Berkman P.J."/>
            <person name="Cai Q."/>
            <person name="Huang Q."/>
            <person name="Li R."/>
            <person name="Tabata S."/>
            <person name="Cheng S."/>
            <person name="Zhang S."/>
            <person name="Zhang S."/>
            <person name="Huang S."/>
            <person name="Sato S."/>
            <person name="Sun S."/>
            <person name="Kwon S.J."/>
            <person name="Choi S.R."/>
            <person name="Lee T.H."/>
            <person name="Fan W."/>
            <person name="Zhao X."/>
            <person name="Tan X."/>
            <person name="Xu X."/>
            <person name="Wang Y."/>
            <person name="Qiu Y."/>
            <person name="Yin Y."/>
            <person name="Li Y."/>
            <person name="Du Y."/>
            <person name="Liao Y."/>
            <person name="Lim Y."/>
            <person name="Narusaka Y."/>
            <person name="Wang Y."/>
            <person name="Wang Z."/>
            <person name="Li Z."/>
            <person name="Wang Z."/>
            <person name="Xiong Z."/>
            <person name="Zhang Z."/>
        </authorList>
    </citation>
    <scope>NUCLEOTIDE SEQUENCE [LARGE SCALE GENOMIC DNA]</scope>
    <source>
        <strain evidence="6 7">cv. Chiifu-401-42</strain>
    </source>
</reference>
<dbReference type="PANTHER" id="PTHR10709">
    <property type="entry name" value="ACTIN-RELATED PROTEIN 2/3 COMPLEX SUBUNIT 1"/>
    <property type="match status" value="1"/>
</dbReference>
<dbReference type="InParanoid" id="M4DP52"/>
<dbReference type="STRING" id="51351.M4DP52"/>
<dbReference type="SUPFAM" id="SSF50978">
    <property type="entry name" value="WD40 repeat-like"/>
    <property type="match status" value="1"/>
</dbReference>
<dbReference type="GO" id="GO:0034314">
    <property type="term" value="P:Arp2/3 complex-mediated actin nucleation"/>
    <property type="evidence" value="ECO:0007669"/>
    <property type="project" value="InterPro"/>
</dbReference>
<proteinExistence type="predicted"/>
<name>M4DP52_BRACM</name>
<dbReference type="Gene3D" id="2.130.10.10">
    <property type="entry name" value="YVTN repeat-like/Quinoprotein amine dehydrogenase"/>
    <property type="match status" value="2"/>
</dbReference>
<dbReference type="Proteomes" id="UP000011750">
    <property type="component" value="Chromosome A05"/>
</dbReference>
<evidence type="ECO:0000256" key="1">
    <source>
        <dbReference type="ARBA" id="ARBA00004496"/>
    </source>
</evidence>
<evidence type="ECO:0000256" key="4">
    <source>
        <dbReference type="ARBA" id="ARBA00022737"/>
    </source>
</evidence>
<dbReference type="Gramene" id="Bra018292.1">
    <property type="protein sequence ID" value="Bra018292.1-P"/>
    <property type="gene ID" value="Bra018292"/>
</dbReference>
<dbReference type="PANTHER" id="PTHR10709:SF2">
    <property type="entry name" value="ACTIN-RELATED PROTEIN 2_3 COMPLEX SUBUNIT"/>
    <property type="match status" value="1"/>
</dbReference>
<protein>
    <submittedName>
        <fullName evidence="6">Uncharacterized protein</fullName>
    </submittedName>
</protein>
<keyword evidence="3" id="KW-0853">WD repeat</keyword>
<keyword evidence="4" id="KW-0677">Repeat</keyword>
<comment type="subcellular location">
    <subcellularLocation>
        <location evidence="1">Cytoplasm</location>
    </subcellularLocation>
</comment>
<dbReference type="InterPro" id="IPR036322">
    <property type="entry name" value="WD40_repeat_dom_sf"/>
</dbReference>
<dbReference type="GO" id="GO:0005737">
    <property type="term" value="C:cytoplasm"/>
    <property type="evidence" value="ECO:0007669"/>
    <property type="project" value="UniProtKB-SubCell"/>
</dbReference>
<dbReference type="EnsemblPlants" id="Bra018292.1">
    <property type="protein sequence ID" value="Bra018292.1-P"/>
    <property type="gene ID" value="Bra018292"/>
</dbReference>
<evidence type="ECO:0000256" key="2">
    <source>
        <dbReference type="ARBA" id="ARBA00022490"/>
    </source>
</evidence>
<reference evidence="6" key="3">
    <citation type="submission" date="2023-03" db="UniProtKB">
        <authorList>
            <consortium name="EnsemblPlants"/>
        </authorList>
    </citation>
    <scope>IDENTIFICATION</scope>
    <source>
        <strain evidence="6">cv. Chiifu-401-42</strain>
    </source>
</reference>
<reference evidence="6 7" key="2">
    <citation type="journal article" date="2018" name="Hortic Res">
        <title>Improved Brassica rapa reference genome by single-molecule sequencing and chromosome conformation capture technologies.</title>
        <authorList>
            <person name="Zhang L."/>
            <person name="Cai X."/>
            <person name="Wu J."/>
            <person name="Liu M."/>
            <person name="Grob S."/>
            <person name="Cheng F."/>
            <person name="Liang J."/>
            <person name="Cai C."/>
            <person name="Liu Z."/>
            <person name="Liu B."/>
            <person name="Wang F."/>
            <person name="Li S."/>
            <person name="Liu F."/>
            <person name="Li X."/>
            <person name="Cheng L."/>
            <person name="Yang W."/>
            <person name="Li M.H."/>
            <person name="Grossniklaus U."/>
            <person name="Zheng H."/>
            <person name="Wang X."/>
        </authorList>
    </citation>
    <scope>NUCLEOTIDE SEQUENCE [LARGE SCALE GENOMIC DNA]</scope>
    <source>
        <strain evidence="6 7">cv. Chiifu-401-42</strain>
    </source>
</reference>
<dbReference type="eggNOG" id="KOG1523">
    <property type="taxonomic scope" value="Eukaryota"/>
</dbReference>
<sequence>MAVVDVHRFAESITCHAWSPDLSMVALCPNNNEVHIYKSSQEQDQWERLHVLEKVLFISEKMVIAVGYDSNPMVFAADDTGIWSFIRYIGEKKPESSGASYSSQFSEAFTKFYGQSKATTANEASESSKSREGVHDNCINAIVSLSKAGSPKVMRFSTSGLDGKIAIWDLENMEEELGHQF</sequence>
<evidence type="ECO:0000256" key="5">
    <source>
        <dbReference type="ARBA" id="ARBA00023212"/>
    </source>
</evidence>
<keyword evidence="2" id="KW-0963">Cytoplasm</keyword>
<keyword evidence="7" id="KW-1185">Reference proteome</keyword>
<dbReference type="InterPro" id="IPR015943">
    <property type="entry name" value="WD40/YVTN_repeat-like_dom_sf"/>
</dbReference>